<feature type="transmembrane region" description="Helical" evidence="1">
    <location>
        <begin position="12"/>
        <end position="35"/>
    </location>
</feature>
<feature type="transmembrane region" description="Helical" evidence="1">
    <location>
        <begin position="430"/>
        <end position="450"/>
    </location>
</feature>
<feature type="transmembrane region" description="Helical" evidence="1">
    <location>
        <begin position="462"/>
        <end position="495"/>
    </location>
</feature>
<keyword evidence="1" id="KW-0472">Membrane</keyword>
<feature type="transmembrane region" description="Helical" evidence="1">
    <location>
        <begin position="310"/>
        <end position="328"/>
    </location>
</feature>
<dbReference type="Proteomes" id="UP000325218">
    <property type="component" value="Unassembled WGS sequence"/>
</dbReference>
<sequence>MSKNLKELYNNNSNYLISLLSSSILITIMIIFPVVRKSLSFSPSISDFSDHVMSSATSADIDIDSRIKVYYLIVLGAICLFIVTSLFLNRFFINTRLKENAVSLDYIKNLSFVGIVGALSSILSGNYDFSFYMVGGAVILSFLFLKFSNDNSGIAILMWRILLAIPISFFVLVIARKYYVIDSMENNFFVKKLEIPAEFLFFVLTWFVLSLFFHIGLELIVRFCTKKFNVSEERCEVIIATASIPLMSSAIFQSISLEIINIINKRLDIVYKRPTLLYGIIIITAVFAAIVIYFILKKKNKLFQIGIKPLVYNFYIPLALITFTFIIAQPAKMSLVGNEYFEMANHGLSVDHLFRYGSLPIIETFDAHFLSNQFFAYLYSVLNGYEPWAAFLYDKYIMVLYILVLYFVLRHQIGEIHSFFFIISFTLLERLFNIYFLFSAFLVFILYKYFSTKRNTTKNSILLWIVAVLLCIYRLDLGVAALFAGILTFIVLTYIEKRRSEVLKFLVSGAVVGSFFVILFIILCILKGINPISRLIELITVCLSNQNWAYTNAGDNNLLAYSLTYYVFPFLVVLLLGFIFIKFIFVKRDLIKSNQKNFIMFSFFSLFYLFNISRGIVRHSLAEGTMNIALGTFTLSVLSFLVIVSSEKRKTINFFVFSLILVILTNINIASFSGNFSIAAQAVASPNYQSQYMDVYSFEKTRVNGDIPNDIEELKNIFDVFLSQGETYFDFSSSNYLHSIVGRKNPVYVNQSPLMLSGNRTQKMALNEIKSTKPIFVLMPISGKPWSYIDGIAVDFKYYMISEYIYEHYTPLIRLNNFDVYCLKENKMNLLEKLNKKGLLQKNIYSGNFSFIRSSDLYKNNLTMDMDNEGNLAIRGQGEDPYTIGILSQLMDKYPIKNLDKPTRFVLEYEARVPGKLQFYYTFTQNESFSENQSKTFEINGHGRGSIEVDLPAVPSEIRLDVDVSELTLSAINISQGLNIINEQPEVWTRDIGKIPQLWAEKDREDLFKYAPSLIDPLPNKNSFQFNVTEIKKDQPVYFLLQIESESDQKISIVLSKGGHKSGEFIFNLTKGKHNYVVRLSTDYKWWNGEVDSLIINTVENIKIEKVNFYLEETQDYKEALIDN</sequence>
<name>A0A5D0CR64_9BACL</name>
<feature type="transmembrane region" description="Helical" evidence="1">
    <location>
        <begin position="105"/>
        <end position="123"/>
    </location>
</feature>
<protein>
    <submittedName>
        <fullName evidence="2">Uncharacterized protein</fullName>
    </submittedName>
</protein>
<evidence type="ECO:0000313" key="3">
    <source>
        <dbReference type="Proteomes" id="UP000325218"/>
    </source>
</evidence>
<feature type="transmembrane region" description="Helical" evidence="1">
    <location>
        <begin position="652"/>
        <end position="672"/>
    </location>
</feature>
<feature type="transmembrane region" description="Helical" evidence="1">
    <location>
        <begin position="129"/>
        <end position="145"/>
    </location>
</feature>
<gene>
    <name evidence="2" type="ORF">FRY98_13745</name>
</gene>
<dbReference type="AlphaFoldDB" id="A0A5D0CR64"/>
<feature type="transmembrane region" description="Helical" evidence="1">
    <location>
        <begin position="237"/>
        <end position="256"/>
    </location>
</feature>
<feature type="transmembrane region" description="Helical" evidence="1">
    <location>
        <begin position="388"/>
        <end position="409"/>
    </location>
</feature>
<keyword evidence="3" id="KW-1185">Reference proteome</keyword>
<comment type="caution">
    <text evidence="2">The sequence shown here is derived from an EMBL/GenBank/DDBJ whole genome shotgun (WGS) entry which is preliminary data.</text>
</comment>
<organism evidence="2 3">
    <name type="scientific">Paenibacillus faecis</name>
    <dbReference type="NCBI Taxonomy" id="862114"/>
    <lineage>
        <taxon>Bacteria</taxon>
        <taxon>Bacillati</taxon>
        <taxon>Bacillota</taxon>
        <taxon>Bacilli</taxon>
        <taxon>Bacillales</taxon>
        <taxon>Paenibacillaceae</taxon>
        <taxon>Paenibacillus</taxon>
    </lineage>
</organism>
<dbReference type="RefSeq" id="WP_148452800.1">
    <property type="nucleotide sequence ID" value="NZ_VSDO01000003.1"/>
</dbReference>
<feature type="transmembrane region" description="Helical" evidence="1">
    <location>
        <begin position="69"/>
        <end position="93"/>
    </location>
</feature>
<keyword evidence="1" id="KW-1133">Transmembrane helix</keyword>
<feature type="transmembrane region" description="Helical" evidence="1">
    <location>
        <begin position="628"/>
        <end position="645"/>
    </location>
</feature>
<evidence type="ECO:0000313" key="2">
    <source>
        <dbReference type="EMBL" id="TYA11814.1"/>
    </source>
</evidence>
<accession>A0A5D0CR64</accession>
<feature type="transmembrane region" description="Helical" evidence="1">
    <location>
        <begin position="502"/>
        <end position="529"/>
    </location>
</feature>
<dbReference type="OrthoDB" id="1465952at2"/>
<feature type="transmembrane region" description="Helical" evidence="1">
    <location>
        <begin position="157"/>
        <end position="179"/>
    </location>
</feature>
<proteinExistence type="predicted"/>
<dbReference type="EMBL" id="VSDO01000003">
    <property type="protein sequence ID" value="TYA11814.1"/>
    <property type="molecule type" value="Genomic_DNA"/>
</dbReference>
<keyword evidence="1" id="KW-0812">Transmembrane</keyword>
<feature type="transmembrane region" description="Helical" evidence="1">
    <location>
        <begin position="276"/>
        <end position="296"/>
    </location>
</feature>
<feature type="transmembrane region" description="Helical" evidence="1">
    <location>
        <begin position="199"/>
        <end position="225"/>
    </location>
</feature>
<feature type="transmembrane region" description="Helical" evidence="1">
    <location>
        <begin position="598"/>
        <end position="616"/>
    </location>
</feature>
<reference evidence="2 3" key="1">
    <citation type="submission" date="2019-08" db="EMBL/GenBank/DDBJ databases">
        <title>Genome sequencing of Paenibacillus faecis DSM 23593(T).</title>
        <authorList>
            <person name="Kook J.-K."/>
            <person name="Park S.-N."/>
            <person name="Lim Y.K."/>
        </authorList>
    </citation>
    <scope>NUCLEOTIDE SEQUENCE [LARGE SCALE GENOMIC DNA]</scope>
    <source>
        <strain evidence="2 3">DSM 23593</strain>
    </source>
</reference>
<evidence type="ECO:0000256" key="1">
    <source>
        <dbReference type="SAM" id="Phobius"/>
    </source>
</evidence>
<feature type="transmembrane region" description="Helical" evidence="1">
    <location>
        <begin position="565"/>
        <end position="586"/>
    </location>
</feature>